<evidence type="ECO:0000256" key="5">
    <source>
        <dbReference type="ARBA" id="ARBA00023136"/>
    </source>
</evidence>
<dbReference type="Gene3D" id="3.30.450.20">
    <property type="entry name" value="PAS domain"/>
    <property type="match status" value="1"/>
</dbReference>
<keyword evidence="4 9" id="KW-1133">Transmembrane helix</keyword>
<proteinExistence type="inferred from homology"/>
<dbReference type="Gene3D" id="1.10.287.950">
    <property type="entry name" value="Methyl-accepting chemotaxis protein"/>
    <property type="match status" value="1"/>
</dbReference>
<dbReference type="Proteomes" id="UP000245702">
    <property type="component" value="Unassembled WGS sequence"/>
</dbReference>
<dbReference type="SMART" id="SM00304">
    <property type="entry name" value="HAMP"/>
    <property type="match status" value="2"/>
</dbReference>
<feature type="transmembrane region" description="Helical" evidence="9">
    <location>
        <begin position="26"/>
        <end position="49"/>
    </location>
</feature>
<comment type="similarity">
    <text evidence="7">Belongs to the methyl-accepting chemotaxis (MCP) protein family.</text>
</comment>
<dbReference type="PANTHER" id="PTHR32089">
    <property type="entry name" value="METHYL-ACCEPTING CHEMOTAXIS PROTEIN MCPB"/>
    <property type="match status" value="1"/>
</dbReference>
<sequence length="676" mass="71253">MKIFFQTRNIVSFFSKAGKAGIKLKLILIAVLLTLFAVVATLVPALFLFTQYNNTIAAEQVQAGMKGLTITLKDYQKNALNFGAVMASHPGVIKGIKDKDALTILEQLGPLLSRANIDFATITDETGTVIVRTHDQKRGDSVVTQDNIKNALKGVAYAAIESGTVVKFSARAGTPVKDEAGRIVGVISAGYYISNDLVVDRIKEAFGTDVTLFLGDERVATTIMRDGQRMLGSKLDEEIASKVLKDRQEYVGTVAVAGIPYITAYKPLMGPEDKPMGALFVGKNMETLNAARDKVVLFVGGISLLVLISVSIIAVVISNKMTSPIRNLVLATERVAGGNLTNFVEVASKDEIGTLAQGFNQMIERLKSLIANVNSSAGILTAASHTLKENGEQSAQAVNQVAATIDDMARGAEEQRAAVEETASVIEQLVIALQQVAANANDAAVRSSKTTDAAQQGSKAVADALNQMNAIEISVVNSAAELAKLGERSTEIGSIVDAISGIAGQTNLLALNAAIEAARAGEQGRGFAVVAEEVRKLAEQSQEAAKQIAALIGEIQRDTDKTVAAMNNSTHEVKVGAGVVASAGQVFNDILVLVTEVAGQVNQIAAASQQMVNGSQQIVQSTNQINQVSNEAASQAQTVSASIEEQSAVLEELAVSSQTLTAMAQELQLAVSKFKI</sequence>
<dbReference type="PANTHER" id="PTHR32089:SF112">
    <property type="entry name" value="LYSOZYME-LIKE PROTEIN-RELATED"/>
    <property type="match status" value="1"/>
</dbReference>
<dbReference type="Pfam" id="PF00015">
    <property type="entry name" value="MCPsignal"/>
    <property type="match status" value="1"/>
</dbReference>
<keyword evidence="2" id="KW-1003">Cell membrane</keyword>
<dbReference type="CDD" id="cd06225">
    <property type="entry name" value="HAMP"/>
    <property type="match status" value="1"/>
</dbReference>
<accession>A0ABP2C0U3</accession>
<dbReference type="EMBL" id="FCOW01000002">
    <property type="protein sequence ID" value="CVK18021.1"/>
    <property type="molecule type" value="Genomic_DNA"/>
</dbReference>
<evidence type="ECO:0000313" key="13">
    <source>
        <dbReference type="Proteomes" id="UP000245702"/>
    </source>
</evidence>
<dbReference type="InterPro" id="IPR004089">
    <property type="entry name" value="MCPsignal_dom"/>
</dbReference>
<dbReference type="Pfam" id="PF00672">
    <property type="entry name" value="HAMP"/>
    <property type="match status" value="1"/>
</dbReference>
<dbReference type="SUPFAM" id="SSF58104">
    <property type="entry name" value="Methyl-accepting chemotaxis protein (MCP) signaling domain"/>
    <property type="match status" value="1"/>
</dbReference>
<reference evidence="12 13" key="1">
    <citation type="submission" date="2016-01" db="EMBL/GenBank/DDBJ databases">
        <authorList>
            <person name="Brown R."/>
        </authorList>
    </citation>
    <scope>NUCLEOTIDE SEQUENCE [LARGE SCALE GENOMIC DNA]</scope>
    <source>
        <strain evidence="12">Sporomusa sphaeroides DSM 2875</strain>
    </source>
</reference>
<dbReference type="PROSITE" id="PS50885">
    <property type="entry name" value="HAMP"/>
    <property type="match status" value="1"/>
</dbReference>
<dbReference type="RefSeq" id="WP_075753724.1">
    <property type="nucleotide sequence ID" value="NZ_CP146991.1"/>
</dbReference>
<evidence type="ECO:0000256" key="8">
    <source>
        <dbReference type="PROSITE-ProRule" id="PRU00284"/>
    </source>
</evidence>
<evidence type="ECO:0000256" key="6">
    <source>
        <dbReference type="ARBA" id="ARBA00023224"/>
    </source>
</evidence>
<comment type="subcellular location">
    <subcellularLocation>
        <location evidence="1">Cell membrane</location>
        <topology evidence="1">Multi-pass membrane protein</topology>
    </subcellularLocation>
</comment>
<dbReference type="Gene3D" id="6.10.340.10">
    <property type="match status" value="1"/>
</dbReference>
<dbReference type="PRINTS" id="PR00260">
    <property type="entry name" value="CHEMTRNSDUCR"/>
</dbReference>
<evidence type="ECO:0000256" key="1">
    <source>
        <dbReference type="ARBA" id="ARBA00004651"/>
    </source>
</evidence>
<feature type="domain" description="Methyl-accepting transducer" evidence="10">
    <location>
        <begin position="390"/>
        <end position="626"/>
    </location>
</feature>
<evidence type="ECO:0000256" key="4">
    <source>
        <dbReference type="ARBA" id="ARBA00022989"/>
    </source>
</evidence>
<keyword evidence="3 9" id="KW-0812">Transmembrane</keyword>
<name>A0ABP2C0U3_9FIRM</name>
<dbReference type="Pfam" id="PF17202">
    <property type="entry name" value="sCache_3_3"/>
    <property type="match status" value="1"/>
</dbReference>
<dbReference type="CDD" id="cd11386">
    <property type="entry name" value="MCP_signal"/>
    <property type="match status" value="1"/>
</dbReference>
<evidence type="ECO:0000256" key="9">
    <source>
        <dbReference type="SAM" id="Phobius"/>
    </source>
</evidence>
<organism evidence="12 13">
    <name type="scientific">Sporomusa sphaeroides DSM 2875</name>
    <dbReference type="NCBI Taxonomy" id="1337886"/>
    <lineage>
        <taxon>Bacteria</taxon>
        <taxon>Bacillati</taxon>
        <taxon>Bacillota</taxon>
        <taxon>Negativicutes</taxon>
        <taxon>Selenomonadales</taxon>
        <taxon>Sporomusaceae</taxon>
        <taxon>Sporomusa</taxon>
    </lineage>
</organism>
<keyword evidence="13" id="KW-1185">Reference proteome</keyword>
<evidence type="ECO:0000259" key="11">
    <source>
        <dbReference type="PROSITE" id="PS50885"/>
    </source>
</evidence>
<evidence type="ECO:0000259" key="10">
    <source>
        <dbReference type="PROSITE" id="PS50111"/>
    </source>
</evidence>
<dbReference type="Pfam" id="PF17203">
    <property type="entry name" value="sCache_3_2"/>
    <property type="match status" value="1"/>
</dbReference>
<dbReference type="InterPro" id="IPR033463">
    <property type="entry name" value="sCache_3"/>
</dbReference>
<dbReference type="PROSITE" id="PS50111">
    <property type="entry name" value="CHEMOTAXIS_TRANSDUC_2"/>
    <property type="match status" value="1"/>
</dbReference>
<evidence type="ECO:0000256" key="3">
    <source>
        <dbReference type="ARBA" id="ARBA00022692"/>
    </source>
</evidence>
<protein>
    <submittedName>
        <fullName evidence="12">Methyl-accepting chemotaxis protein McpB</fullName>
    </submittedName>
</protein>
<feature type="transmembrane region" description="Helical" evidence="9">
    <location>
        <begin position="295"/>
        <end position="317"/>
    </location>
</feature>
<dbReference type="InterPro" id="IPR004090">
    <property type="entry name" value="Chemotax_Me-accpt_rcpt"/>
</dbReference>
<evidence type="ECO:0000256" key="7">
    <source>
        <dbReference type="ARBA" id="ARBA00029447"/>
    </source>
</evidence>
<comment type="caution">
    <text evidence="12">The sequence shown here is derived from an EMBL/GenBank/DDBJ whole genome shotgun (WGS) entry which is preliminary data.</text>
</comment>
<dbReference type="SUPFAM" id="SSF103190">
    <property type="entry name" value="Sensory domain-like"/>
    <property type="match status" value="2"/>
</dbReference>
<dbReference type="InterPro" id="IPR003660">
    <property type="entry name" value="HAMP_dom"/>
</dbReference>
<evidence type="ECO:0000313" key="12">
    <source>
        <dbReference type="EMBL" id="CVK18021.1"/>
    </source>
</evidence>
<dbReference type="InterPro" id="IPR029151">
    <property type="entry name" value="Sensor-like_sf"/>
</dbReference>
<feature type="domain" description="HAMP" evidence="11">
    <location>
        <begin position="319"/>
        <end position="371"/>
    </location>
</feature>
<dbReference type="SMART" id="SM00283">
    <property type="entry name" value="MA"/>
    <property type="match status" value="1"/>
</dbReference>
<keyword evidence="5 9" id="KW-0472">Membrane</keyword>
<gene>
    <name evidence="12" type="primary">mcpB_1</name>
    <name evidence="12" type="ORF">SSPH_00657</name>
</gene>
<keyword evidence="6 8" id="KW-0807">Transducer</keyword>
<evidence type="ECO:0000256" key="2">
    <source>
        <dbReference type="ARBA" id="ARBA00022475"/>
    </source>
</evidence>